<dbReference type="AlphaFoldDB" id="A0AAW4WV99"/>
<dbReference type="RefSeq" id="WP_229345466.1">
    <property type="nucleotide sequence ID" value="NZ_JAJFAT010000008.1"/>
</dbReference>
<name>A0AAW4WV99_9FIRM</name>
<dbReference type="SUPFAM" id="SSF75138">
    <property type="entry name" value="HprK N-terminal domain-like"/>
    <property type="match status" value="1"/>
</dbReference>
<accession>A0AAW4WV99</accession>
<gene>
    <name evidence="1" type="ORF">LJ207_06825</name>
</gene>
<sequence length="120" mass="13069">MKLKTLKSLLQTNTIFEESEIADDFDVVTACGADLMSDVLALSNDKTLLLTGLTNPQVVRTAEMVGIKIIVFVRAKEPQIETVALANQLGIFLYSTAKPLFEACGILYNNGVGAEEINYL</sequence>
<organism evidence="1 2">
    <name type="scientific">Halanaerobium polyolivorans</name>
    <dbReference type="NCBI Taxonomy" id="2886943"/>
    <lineage>
        <taxon>Bacteria</taxon>
        <taxon>Bacillati</taxon>
        <taxon>Bacillota</taxon>
        <taxon>Clostridia</taxon>
        <taxon>Halanaerobiales</taxon>
        <taxon>Halanaerobiaceae</taxon>
        <taxon>Halanaerobium</taxon>
    </lineage>
</organism>
<dbReference type="Proteomes" id="UP001199296">
    <property type="component" value="Unassembled WGS sequence"/>
</dbReference>
<dbReference type="InterPro" id="IPR028979">
    <property type="entry name" value="Ser_kin/Pase_Hpr-like_N_sf"/>
</dbReference>
<protein>
    <recommendedName>
        <fullName evidence="3">DRTGG domain-containing protein</fullName>
    </recommendedName>
</protein>
<dbReference type="EMBL" id="JAJFAT010000008">
    <property type="protein sequence ID" value="MCC3145033.1"/>
    <property type="molecule type" value="Genomic_DNA"/>
</dbReference>
<evidence type="ECO:0000313" key="1">
    <source>
        <dbReference type="EMBL" id="MCC3145033.1"/>
    </source>
</evidence>
<evidence type="ECO:0008006" key="3">
    <source>
        <dbReference type="Google" id="ProtNLM"/>
    </source>
</evidence>
<reference evidence="1 2" key="1">
    <citation type="submission" date="2021-10" db="EMBL/GenBank/DDBJ databases">
        <authorList>
            <person name="Grouzdev D.S."/>
            <person name="Pantiukh K.S."/>
            <person name="Krutkina M.S."/>
        </authorList>
    </citation>
    <scope>NUCLEOTIDE SEQUENCE [LARGE SCALE GENOMIC DNA]</scope>
    <source>
        <strain evidence="1 2">Z-7514</strain>
    </source>
</reference>
<comment type="caution">
    <text evidence="1">The sequence shown here is derived from an EMBL/GenBank/DDBJ whole genome shotgun (WGS) entry which is preliminary data.</text>
</comment>
<evidence type="ECO:0000313" key="2">
    <source>
        <dbReference type="Proteomes" id="UP001199296"/>
    </source>
</evidence>
<keyword evidence="2" id="KW-1185">Reference proteome</keyword>
<proteinExistence type="predicted"/>